<keyword evidence="1" id="KW-0472">Membrane</keyword>
<keyword evidence="1" id="KW-1133">Transmembrane helix</keyword>
<evidence type="ECO:0000256" key="1">
    <source>
        <dbReference type="SAM" id="Phobius"/>
    </source>
</evidence>
<dbReference type="STRING" id="475255.SAMN04488101_107212"/>
<protein>
    <submittedName>
        <fullName evidence="2">Uncharacterized protein</fullName>
    </submittedName>
</protein>
<reference evidence="2 3" key="1">
    <citation type="submission" date="2017-04" db="EMBL/GenBank/DDBJ databases">
        <authorList>
            <person name="Afonso C.L."/>
            <person name="Miller P.J."/>
            <person name="Scott M.A."/>
            <person name="Spackman E."/>
            <person name="Goraichik I."/>
            <person name="Dimitrov K.M."/>
            <person name="Suarez D.L."/>
            <person name="Swayne D.E."/>
        </authorList>
    </citation>
    <scope>NUCLEOTIDE SEQUENCE [LARGE SCALE GENOMIC DNA]</scope>
    <source>
        <strain evidence="2 3">DSM 19625</strain>
    </source>
</reference>
<organism evidence="2 3">
    <name type="scientific">Pedobacter nyackensis</name>
    <dbReference type="NCBI Taxonomy" id="475255"/>
    <lineage>
        <taxon>Bacteria</taxon>
        <taxon>Pseudomonadati</taxon>
        <taxon>Bacteroidota</taxon>
        <taxon>Sphingobacteriia</taxon>
        <taxon>Sphingobacteriales</taxon>
        <taxon>Sphingobacteriaceae</taxon>
        <taxon>Pedobacter</taxon>
    </lineage>
</organism>
<sequence>MNYKRTYRLITLLQPEPGYFIFSIMNAWVNTLLKTAIGFSLAKIIFAQIKLYFIPIMKNVLYALTLSILLFACKQKEEPFATYQPRVITANERFNEFYEGKDSVFRIFSFNQHEGNSAEVKEKLYVKFRDTIVRIQINKTDSSSATDKFAFAQFINTQKTALLVQIDDNSELPAPFYIIALKNNKPEVVSLYRPSTGKMDLRYTTGLNKIGRGGYLINNDFFVKNVNAQVYLIKRQNPEERIQGEFVLNSPDKSTFVFLTPKSFYQVHYPSDEVLNESLSKSVSQSDIADWIKNNFDWKKNKKGIAFLRYADSDRIVDIKEFQ</sequence>
<proteinExistence type="predicted"/>
<dbReference type="EMBL" id="FWYB01000007">
    <property type="protein sequence ID" value="SMC98699.1"/>
    <property type="molecule type" value="Genomic_DNA"/>
</dbReference>
<dbReference type="Proteomes" id="UP000192678">
    <property type="component" value="Unassembled WGS sequence"/>
</dbReference>
<gene>
    <name evidence="2" type="ORF">SAMN04488101_107212</name>
</gene>
<accession>A0A1W2DML7</accession>
<evidence type="ECO:0000313" key="3">
    <source>
        <dbReference type="Proteomes" id="UP000192678"/>
    </source>
</evidence>
<keyword evidence="1" id="KW-0812">Transmembrane</keyword>
<name>A0A1W2DML7_9SPHI</name>
<dbReference type="AlphaFoldDB" id="A0A1W2DML7"/>
<feature type="transmembrane region" description="Helical" evidence="1">
    <location>
        <begin position="51"/>
        <end position="72"/>
    </location>
</feature>
<evidence type="ECO:0000313" key="2">
    <source>
        <dbReference type="EMBL" id="SMC98699.1"/>
    </source>
</evidence>
<feature type="transmembrane region" description="Helical" evidence="1">
    <location>
        <begin position="20"/>
        <end position="39"/>
    </location>
</feature>
<keyword evidence="3" id="KW-1185">Reference proteome</keyword>